<dbReference type="PANTHER" id="PTHR12526:SF627">
    <property type="entry name" value="D-RHAMNOSYLTRANSFERASE WBPZ"/>
    <property type="match status" value="1"/>
</dbReference>
<evidence type="ECO:0000259" key="1">
    <source>
        <dbReference type="Pfam" id="PF00534"/>
    </source>
</evidence>
<protein>
    <submittedName>
        <fullName evidence="2">Glycosyltransferase</fullName>
        <ecNumber evidence="2">2.4.-.-</ecNumber>
    </submittedName>
</protein>
<reference evidence="2 3" key="1">
    <citation type="submission" date="2023-09" db="EMBL/GenBank/DDBJ databases">
        <title>Thalassobella suaedae gen. nov., sp. nov., a marine bacterium of the family Flavobacteriaceae isolated from a halophyte Suaeda japonica.</title>
        <authorList>
            <person name="Lee S.Y."/>
            <person name="Hwang C.Y."/>
        </authorList>
    </citation>
    <scope>NUCLEOTIDE SEQUENCE [LARGE SCALE GENOMIC DNA]</scope>
    <source>
        <strain evidence="2 3">HL-DH14</strain>
    </source>
</reference>
<dbReference type="Proteomes" id="UP001302806">
    <property type="component" value="Chromosome"/>
</dbReference>
<dbReference type="RefSeq" id="WP_415866051.1">
    <property type="nucleotide sequence ID" value="NZ_CP134537.1"/>
</dbReference>
<dbReference type="EMBL" id="CP134537">
    <property type="protein sequence ID" value="WNH09626.1"/>
    <property type="molecule type" value="Genomic_DNA"/>
</dbReference>
<evidence type="ECO:0000313" key="2">
    <source>
        <dbReference type="EMBL" id="WNH09626.1"/>
    </source>
</evidence>
<name>A0ABY9XUJ6_9FLAO</name>
<dbReference type="SUPFAM" id="SSF53756">
    <property type="entry name" value="UDP-Glycosyltransferase/glycogen phosphorylase"/>
    <property type="match status" value="1"/>
</dbReference>
<dbReference type="PANTHER" id="PTHR12526">
    <property type="entry name" value="GLYCOSYLTRANSFERASE"/>
    <property type="match status" value="1"/>
</dbReference>
<feature type="domain" description="Glycosyl transferase family 1" evidence="1">
    <location>
        <begin position="188"/>
        <end position="347"/>
    </location>
</feature>
<sequence>MKILFITHDSSRTGAPMVLLYFLQWLNTNKPEVQIDVLALRGGELKDDFKKNCLEFYDFQELLKYQKLSLAKRVLKKLNLFKPINKEVLLLGQLSAKAYDIVYANSVLSVPVACKIVGDNIKVKFLAHIHELETVIKQEVPEFKQYVEKIDCFIAVSKMVANILKESYFVLEQRINVIYECAEIEKTEKISEVNKTFKVGAAGSVNWRKGYDLFIQVARYVNKNYPEANIEFEWVGKISPFNRIIVDEDIKKLGLKERLKFTGELEEPIGRFKSFDVFVMTSREDPFPLVCIEVGALGKPIISFEHAIGTNEVLANGGGFIVPYLDVETMGNKVIDYYKNHDLLKSHGSKNIKLFSEFSPEIICPMYFSLIENLCDG</sequence>
<gene>
    <name evidence="2" type="ORF">RHP51_02550</name>
</gene>
<evidence type="ECO:0000313" key="3">
    <source>
        <dbReference type="Proteomes" id="UP001302806"/>
    </source>
</evidence>
<dbReference type="EC" id="2.4.-.-" evidence="2"/>
<dbReference type="InterPro" id="IPR001296">
    <property type="entry name" value="Glyco_trans_1"/>
</dbReference>
<dbReference type="Pfam" id="PF00534">
    <property type="entry name" value="Glycos_transf_1"/>
    <property type="match status" value="1"/>
</dbReference>
<keyword evidence="2" id="KW-0328">Glycosyltransferase</keyword>
<organism evidence="2 3">
    <name type="scientific">Thalassobellus suaedae</name>
    <dbReference type="NCBI Taxonomy" id="3074124"/>
    <lineage>
        <taxon>Bacteria</taxon>
        <taxon>Pseudomonadati</taxon>
        <taxon>Bacteroidota</taxon>
        <taxon>Flavobacteriia</taxon>
        <taxon>Flavobacteriales</taxon>
        <taxon>Flavobacteriaceae</taxon>
        <taxon>Thalassobellus</taxon>
    </lineage>
</organism>
<dbReference type="GO" id="GO:0016757">
    <property type="term" value="F:glycosyltransferase activity"/>
    <property type="evidence" value="ECO:0007669"/>
    <property type="project" value="UniProtKB-KW"/>
</dbReference>
<accession>A0ABY9XUJ6</accession>
<keyword evidence="2" id="KW-0808">Transferase</keyword>
<proteinExistence type="predicted"/>
<dbReference type="Gene3D" id="3.40.50.2000">
    <property type="entry name" value="Glycogen Phosphorylase B"/>
    <property type="match status" value="2"/>
</dbReference>